<evidence type="ECO:0000259" key="6">
    <source>
        <dbReference type="PROSITE" id="PS50404"/>
    </source>
</evidence>
<reference evidence="8" key="1">
    <citation type="journal article" date="2013" name="J. Plant Res.">
        <title>Effect of fungi and light on seed germination of three Opuntia species from semiarid lands of central Mexico.</title>
        <authorList>
            <person name="Delgado-Sanchez P."/>
            <person name="Jimenez-Bremont J.F."/>
            <person name="Guerrero-Gonzalez Mde L."/>
            <person name="Flores J."/>
        </authorList>
    </citation>
    <scope>NUCLEOTIDE SEQUENCE</scope>
    <source>
        <tissue evidence="8">Cladode</tissue>
    </source>
</reference>
<dbReference type="GO" id="GO:0005737">
    <property type="term" value="C:cytoplasm"/>
    <property type="evidence" value="ECO:0007669"/>
    <property type="project" value="TreeGrafter"/>
</dbReference>
<evidence type="ECO:0000256" key="1">
    <source>
        <dbReference type="ARBA" id="ARBA00012452"/>
    </source>
</evidence>
<proteinExistence type="inferred from homology"/>
<dbReference type="PROSITE" id="PS50404">
    <property type="entry name" value="GST_NTER"/>
    <property type="match status" value="1"/>
</dbReference>
<evidence type="ECO:0000256" key="2">
    <source>
        <dbReference type="ARBA" id="ARBA00022679"/>
    </source>
</evidence>
<dbReference type="SFLD" id="SFLDS00019">
    <property type="entry name" value="Glutathione_Transferase_(cytos"/>
    <property type="match status" value="1"/>
</dbReference>
<dbReference type="SFLD" id="SFLDG01152">
    <property type="entry name" value="Main.3:_Omega-_and_Tau-like"/>
    <property type="match status" value="1"/>
</dbReference>
<name>A0A7C8Z6B2_OPUST</name>
<evidence type="ECO:0000256" key="5">
    <source>
        <dbReference type="SAM" id="Coils"/>
    </source>
</evidence>
<evidence type="ECO:0000256" key="4">
    <source>
        <dbReference type="RuleBase" id="RU003494"/>
    </source>
</evidence>
<feature type="domain" description="GST C-terminal" evidence="7">
    <location>
        <begin position="86"/>
        <end position="210"/>
    </location>
</feature>
<protein>
    <recommendedName>
        <fullName evidence="1">glutathione transferase</fullName>
        <ecNumber evidence="1">2.5.1.18</ecNumber>
    </recommendedName>
</protein>
<dbReference type="FunFam" id="1.20.1050.10:FF:000012">
    <property type="entry name" value="Tau class glutathione S-transferase"/>
    <property type="match status" value="1"/>
</dbReference>
<dbReference type="SUPFAM" id="SSF47616">
    <property type="entry name" value="GST C-terminal domain-like"/>
    <property type="match status" value="1"/>
</dbReference>
<dbReference type="InterPro" id="IPR010987">
    <property type="entry name" value="Glutathione-S-Trfase_C-like"/>
</dbReference>
<dbReference type="SUPFAM" id="SSF52833">
    <property type="entry name" value="Thioredoxin-like"/>
    <property type="match status" value="1"/>
</dbReference>
<organism evidence="8">
    <name type="scientific">Opuntia streptacantha</name>
    <name type="common">Prickly pear cactus</name>
    <name type="synonym">Opuntia cardona</name>
    <dbReference type="NCBI Taxonomy" id="393608"/>
    <lineage>
        <taxon>Eukaryota</taxon>
        <taxon>Viridiplantae</taxon>
        <taxon>Streptophyta</taxon>
        <taxon>Embryophyta</taxon>
        <taxon>Tracheophyta</taxon>
        <taxon>Spermatophyta</taxon>
        <taxon>Magnoliopsida</taxon>
        <taxon>eudicotyledons</taxon>
        <taxon>Gunneridae</taxon>
        <taxon>Pentapetalae</taxon>
        <taxon>Caryophyllales</taxon>
        <taxon>Cactineae</taxon>
        <taxon>Cactaceae</taxon>
        <taxon>Opuntioideae</taxon>
        <taxon>Opuntia</taxon>
    </lineage>
</organism>
<dbReference type="CDD" id="cd03185">
    <property type="entry name" value="GST_C_Tau"/>
    <property type="match status" value="1"/>
</dbReference>
<dbReference type="InterPro" id="IPR036249">
    <property type="entry name" value="Thioredoxin-like_sf"/>
</dbReference>
<dbReference type="InterPro" id="IPR004045">
    <property type="entry name" value="Glutathione_S-Trfase_N"/>
</dbReference>
<feature type="domain" description="GST N-terminal" evidence="6">
    <location>
        <begin position="2"/>
        <end position="81"/>
    </location>
</feature>
<accession>A0A7C8Z6B2</accession>
<dbReference type="Gene3D" id="1.20.1050.10">
    <property type="match status" value="1"/>
</dbReference>
<dbReference type="PANTHER" id="PTHR11260:SF676">
    <property type="entry name" value="GLUTATHIONE S-TRANSFERASE U8"/>
    <property type="match status" value="1"/>
</dbReference>
<feature type="coiled-coil region" evidence="5">
    <location>
        <begin position="118"/>
        <end position="145"/>
    </location>
</feature>
<dbReference type="SFLD" id="SFLDG00358">
    <property type="entry name" value="Main_(cytGST)"/>
    <property type="match status" value="1"/>
</dbReference>
<keyword evidence="2 8" id="KW-0808">Transferase</keyword>
<keyword evidence="5" id="KW-0175">Coiled coil</keyword>
<reference evidence="8" key="2">
    <citation type="submission" date="2020-07" db="EMBL/GenBank/DDBJ databases">
        <authorList>
            <person name="Vera ALvarez R."/>
            <person name="Arias-Moreno D.M."/>
            <person name="Jimenez-Jacinto V."/>
            <person name="Jimenez-Bremont J.F."/>
            <person name="Swaminathan K."/>
            <person name="Moose S.P."/>
            <person name="Guerrero-Gonzalez M.L."/>
            <person name="Marino-Ramirez L."/>
            <person name="Landsman D."/>
            <person name="Rodriguez-Kessler M."/>
            <person name="Delgado-Sanchez P."/>
        </authorList>
    </citation>
    <scope>NUCLEOTIDE SEQUENCE</scope>
    <source>
        <tissue evidence="8">Cladode</tissue>
    </source>
</reference>
<evidence type="ECO:0000256" key="3">
    <source>
        <dbReference type="ARBA" id="ARBA00047960"/>
    </source>
</evidence>
<comment type="similarity">
    <text evidence="4">Belongs to the GST superfamily.</text>
</comment>
<dbReference type="GO" id="GO:0004364">
    <property type="term" value="F:glutathione transferase activity"/>
    <property type="evidence" value="ECO:0007669"/>
    <property type="project" value="UniProtKB-EC"/>
</dbReference>
<dbReference type="InterPro" id="IPR045074">
    <property type="entry name" value="GST_C_Tau"/>
</dbReference>
<dbReference type="InterPro" id="IPR004046">
    <property type="entry name" value="GST_C"/>
</dbReference>
<dbReference type="FunFam" id="3.40.30.10:FF:000197">
    <property type="entry name" value="Glutathione S-transferase U10"/>
    <property type="match status" value="1"/>
</dbReference>
<dbReference type="GO" id="GO:0006749">
    <property type="term" value="P:glutathione metabolic process"/>
    <property type="evidence" value="ECO:0007669"/>
    <property type="project" value="InterPro"/>
</dbReference>
<dbReference type="AlphaFoldDB" id="A0A7C8Z6B2"/>
<sequence>MGQVKVFGYWPSPYSRRVEIALKIKGVEYEYVEEDLQNKSRELLLYNPVHKKIPVLVHAGNPIAESFVVLEYIDETWKGNPLLPSDPYERAQARFWAKFFDDKLLPAVRSALYNASEGEEAQKVNEDAEEVLKTLEKEVKGKKFLGGNEIGFLDIVGIVAAYWMPTLQEAAGKQLITKDKYPAICDWAERLLACDVIHQNLPPKEKLLPFYQARIQAMHANFANS</sequence>
<dbReference type="Pfam" id="PF00043">
    <property type="entry name" value="GST_C"/>
    <property type="match status" value="1"/>
</dbReference>
<evidence type="ECO:0000313" key="8">
    <source>
        <dbReference type="EMBL" id="MBA4634711.1"/>
    </source>
</evidence>
<dbReference type="InterPro" id="IPR040079">
    <property type="entry name" value="Glutathione_S-Trfase"/>
</dbReference>
<dbReference type="InterPro" id="IPR045073">
    <property type="entry name" value="Omega/Tau-like"/>
</dbReference>
<dbReference type="Pfam" id="PF02798">
    <property type="entry name" value="GST_N"/>
    <property type="match status" value="1"/>
</dbReference>
<dbReference type="Gene3D" id="3.40.30.10">
    <property type="entry name" value="Glutaredoxin"/>
    <property type="match status" value="1"/>
</dbReference>
<dbReference type="CDD" id="cd03058">
    <property type="entry name" value="GST_N_Tau"/>
    <property type="match status" value="1"/>
</dbReference>
<dbReference type="EC" id="2.5.1.18" evidence="1"/>
<dbReference type="InterPro" id="IPR036282">
    <property type="entry name" value="Glutathione-S-Trfase_C_sf"/>
</dbReference>
<dbReference type="PROSITE" id="PS50405">
    <property type="entry name" value="GST_CTER"/>
    <property type="match status" value="1"/>
</dbReference>
<evidence type="ECO:0000259" key="7">
    <source>
        <dbReference type="PROSITE" id="PS50405"/>
    </source>
</evidence>
<dbReference type="EMBL" id="GISG01092180">
    <property type="protein sequence ID" value="MBA4634711.1"/>
    <property type="molecule type" value="Transcribed_RNA"/>
</dbReference>
<dbReference type="PANTHER" id="PTHR11260">
    <property type="entry name" value="GLUTATHIONE S-TRANSFERASE, GST, SUPERFAMILY, GST DOMAIN CONTAINING"/>
    <property type="match status" value="1"/>
</dbReference>
<comment type="catalytic activity">
    <reaction evidence="3">
        <text>RX + glutathione = an S-substituted glutathione + a halide anion + H(+)</text>
        <dbReference type="Rhea" id="RHEA:16437"/>
        <dbReference type="ChEBI" id="CHEBI:15378"/>
        <dbReference type="ChEBI" id="CHEBI:16042"/>
        <dbReference type="ChEBI" id="CHEBI:17792"/>
        <dbReference type="ChEBI" id="CHEBI:57925"/>
        <dbReference type="ChEBI" id="CHEBI:90779"/>
        <dbReference type="EC" id="2.5.1.18"/>
    </reaction>
</comment>